<proteinExistence type="predicted"/>
<sequence>MMLLSMSQLDANLYCSVVRADNQDLLLRVGNLSLSLVHPERQLSIGFNANRHEEIIYNIRSSNPMRVIRDHMHDGPRQGQGQGRAPFPPVAYALILGGAGGGGGDFEQGDNFDDVMKMFKMGLVALVALNSLLVST</sequence>
<organism evidence="1 2">
    <name type="scientific">Corchorus olitorius</name>
    <dbReference type="NCBI Taxonomy" id="93759"/>
    <lineage>
        <taxon>Eukaryota</taxon>
        <taxon>Viridiplantae</taxon>
        <taxon>Streptophyta</taxon>
        <taxon>Embryophyta</taxon>
        <taxon>Tracheophyta</taxon>
        <taxon>Spermatophyta</taxon>
        <taxon>Magnoliopsida</taxon>
        <taxon>eudicotyledons</taxon>
        <taxon>Gunneridae</taxon>
        <taxon>Pentapetalae</taxon>
        <taxon>rosids</taxon>
        <taxon>malvids</taxon>
        <taxon>Malvales</taxon>
        <taxon>Malvaceae</taxon>
        <taxon>Grewioideae</taxon>
        <taxon>Apeibeae</taxon>
        <taxon>Corchorus</taxon>
    </lineage>
</organism>
<keyword evidence="2" id="KW-1185">Reference proteome</keyword>
<dbReference type="Proteomes" id="UP000187203">
    <property type="component" value="Unassembled WGS sequence"/>
</dbReference>
<comment type="caution">
    <text evidence="1">The sequence shown here is derived from an EMBL/GenBank/DDBJ whole genome shotgun (WGS) entry which is preliminary data.</text>
</comment>
<evidence type="ECO:0000313" key="1">
    <source>
        <dbReference type="EMBL" id="OMO55063.1"/>
    </source>
</evidence>
<dbReference type="EMBL" id="AWUE01023054">
    <property type="protein sequence ID" value="OMO55063.1"/>
    <property type="molecule type" value="Genomic_DNA"/>
</dbReference>
<dbReference type="AlphaFoldDB" id="A0A1R3GAG4"/>
<reference evidence="2" key="1">
    <citation type="submission" date="2013-09" db="EMBL/GenBank/DDBJ databases">
        <title>Corchorus olitorius genome sequencing.</title>
        <authorList>
            <person name="Alam M."/>
            <person name="Haque M.S."/>
            <person name="Islam M.S."/>
            <person name="Emdad E.M."/>
            <person name="Islam M.M."/>
            <person name="Ahmed B."/>
            <person name="Halim A."/>
            <person name="Hossen Q.M.M."/>
            <person name="Hossain M.Z."/>
            <person name="Ahmed R."/>
            <person name="Khan M.M."/>
            <person name="Islam R."/>
            <person name="Rashid M.M."/>
            <person name="Khan S.A."/>
            <person name="Rahman M.S."/>
            <person name="Alam M."/>
            <person name="Yahiya A.S."/>
            <person name="Khan M.S."/>
            <person name="Azam M.S."/>
            <person name="Haque T."/>
            <person name="Lashkar M.Z.H."/>
            <person name="Akhand A.I."/>
            <person name="Morshed G."/>
            <person name="Roy S."/>
            <person name="Uddin K.S."/>
            <person name="Rabeya T."/>
            <person name="Hossain A.S."/>
            <person name="Chowdhury A."/>
            <person name="Snigdha A.R."/>
            <person name="Mortoza M.S."/>
            <person name="Matin S.A."/>
            <person name="Hoque S.M.E."/>
            <person name="Islam M.K."/>
            <person name="Roy D.K."/>
            <person name="Haider R."/>
            <person name="Moosa M.M."/>
            <person name="Elias S.M."/>
            <person name="Hasan A.M."/>
            <person name="Jahan S."/>
            <person name="Shafiuddin M."/>
            <person name="Mahmood N."/>
            <person name="Shommy N.S."/>
        </authorList>
    </citation>
    <scope>NUCLEOTIDE SEQUENCE [LARGE SCALE GENOMIC DNA]</scope>
    <source>
        <strain evidence="2">cv. O-4</strain>
    </source>
</reference>
<name>A0A1R3GAG4_9ROSI</name>
<gene>
    <name evidence="1" type="ORF">COLO4_36216</name>
</gene>
<evidence type="ECO:0000313" key="2">
    <source>
        <dbReference type="Proteomes" id="UP000187203"/>
    </source>
</evidence>
<accession>A0A1R3GAG4</accession>
<protein>
    <submittedName>
        <fullName evidence="1">GTP-binding protein Rit1-like protein</fullName>
    </submittedName>
</protein>